<evidence type="ECO:0000256" key="2">
    <source>
        <dbReference type="ARBA" id="ARBA00006275"/>
    </source>
</evidence>
<accession>A0A9X2ZEZ3</accession>
<name>A0A9X2ZEZ3_9FLAO</name>
<dbReference type="GO" id="GO:0009279">
    <property type="term" value="C:cell outer membrane"/>
    <property type="evidence" value="ECO:0007669"/>
    <property type="project" value="UniProtKB-SubCell"/>
</dbReference>
<dbReference type="EMBL" id="JAOZEW010000013">
    <property type="protein sequence ID" value="MCV9928567.1"/>
    <property type="molecule type" value="Genomic_DNA"/>
</dbReference>
<dbReference type="AlphaFoldDB" id="A0A9X2ZEZ3"/>
<gene>
    <name evidence="8" type="ORF">OIU83_12940</name>
</gene>
<keyword evidence="5" id="KW-0998">Cell outer membrane</keyword>
<protein>
    <submittedName>
        <fullName evidence="8">RagB/SusD family nutrient uptake outer membrane protein</fullName>
    </submittedName>
</protein>
<evidence type="ECO:0000256" key="1">
    <source>
        <dbReference type="ARBA" id="ARBA00004442"/>
    </source>
</evidence>
<comment type="caution">
    <text evidence="8">The sequence shown here is derived from an EMBL/GenBank/DDBJ whole genome shotgun (WGS) entry which is preliminary data.</text>
</comment>
<dbReference type="Pfam" id="PF07980">
    <property type="entry name" value="SusD_RagB"/>
    <property type="match status" value="1"/>
</dbReference>
<evidence type="ECO:0000256" key="5">
    <source>
        <dbReference type="ARBA" id="ARBA00023237"/>
    </source>
</evidence>
<feature type="signal peptide" evidence="6">
    <location>
        <begin position="1"/>
        <end position="27"/>
    </location>
</feature>
<evidence type="ECO:0000313" key="9">
    <source>
        <dbReference type="Proteomes" id="UP001151079"/>
    </source>
</evidence>
<comment type="similarity">
    <text evidence="2">Belongs to the SusD family.</text>
</comment>
<dbReference type="InterPro" id="IPR011990">
    <property type="entry name" value="TPR-like_helical_dom_sf"/>
</dbReference>
<comment type="subcellular location">
    <subcellularLocation>
        <location evidence="1">Cell outer membrane</location>
    </subcellularLocation>
</comment>
<evidence type="ECO:0000256" key="6">
    <source>
        <dbReference type="SAM" id="SignalP"/>
    </source>
</evidence>
<sequence length="591" mass="66597">MKLNKFFSIKILTVISFALLFSNCTNLDEVVLDEVLGDDASNPAGALAAAYDRLGDGTFVDHGNVFALQEYTTDEAMLPTRGSDWGDGGKWRSMHEFTWAPDNAIVTDNWNNITNGITRSLTAIKSISASNIPQKELFLAEAKGLLAYYTYTTLDLFGQAPYRDPFTLNAPLQIFKADTEIDKLITQVEALIPNLADLGQQSTHNGRFTKQAAYGLLSTMYLNRAVLKDRYNTGSSFNFMEPAVSGTGTDMDRVIYYTSLLIDSGRFKLQSNYFKNFSMDNSNSSELIFAVIQKIDYIRNGSNSFAYVSMERNQRTSPANRGTNAACMTPEFYYSWNNNHDDPRYHRYVQYSDGTWFMNDATTTSVPASDFVPKSAALPWFHFNFGIMEGPQYGPKLLSNGKFEMTADNRIKVSPLVMEKSTTTPMNFTPELNFDNASLAILAQNQINRGVRVFKYEFDPEEGNSTSNVDIPLFRLGGIYTMRAEAYFRKGATGQALSDINTLRTSRTREALFGNVAGKAITALDATILFNELGYENYWELNRRPQMIRFGQYDKPRTAKPTTLPFRRVFPIPQSTMDVTKEFTQNFGYIN</sequence>
<feature type="domain" description="RagB/SusD" evidence="7">
    <location>
        <begin position="286"/>
        <end position="589"/>
    </location>
</feature>
<dbReference type="RefSeq" id="WP_264206679.1">
    <property type="nucleotide sequence ID" value="NZ_JAOZEW010000013.1"/>
</dbReference>
<evidence type="ECO:0000259" key="7">
    <source>
        <dbReference type="Pfam" id="PF07980"/>
    </source>
</evidence>
<organism evidence="8 9">
    <name type="scientific">Flavobacterium shii</name>
    <dbReference type="NCBI Taxonomy" id="2987687"/>
    <lineage>
        <taxon>Bacteria</taxon>
        <taxon>Pseudomonadati</taxon>
        <taxon>Bacteroidota</taxon>
        <taxon>Flavobacteriia</taxon>
        <taxon>Flavobacteriales</taxon>
        <taxon>Flavobacteriaceae</taxon>
        <taxon>Flavobacterium</taxon>
    </lineage>
</organism>
<keyword evidence="3 6" id="KW-0732">Signal</keyword>
<dbReference type="Proteomes" id="UP001151079">
    <property type="component" value="Unassembled WGS sequence"/>
</dbReference>
<dbReference type="InterPro" id="IPR012944">
    <property type="entry name" value="SusD_RagB_dom"/>
</dbReference>
<proteinExistence type="inferred from homology"/>
<keyword evidence="4" id="KW-0472">Membrane</keyword>
<evidence type="ECO:0000256" key="3">
    <source>
        <dbReference type="ARBA" id="ARBA00022729"/>
    </source>
</evidence>
<feature type="chain" id="PRO_5040828042" evidence="6">
    <location>
        <begin position="28"/>
        <end position="591"/>
    </location>
</feature>
<dbReference type="Gene3D" id="1.25.40.390">
    <property type="match status" value="1"/>
</dbReference>
<evidence type="ECO:0000256" key="4">
    <source>
        <dbReference type="ARBA" id="ARBA00023136"/>
    </source>
</evidence>
<reference evidence="8" key="1">
    <citation type="submission" date="2022-10" db="EMBL/GenBank/DDBJ databases">
        <title>Two novel species of Flavobacterium.</title>
        <authorList>
            <person name="Liu Q."/>
            <person name="Xin Y.-H."/>
        </authorList>
    </citation>
    <scope>NUCLEOTIDE SEQUENCE</scope>
    <source>
        <strain evidence="8">LS1R49</strain>
    </source>
</reference>
<dbReference type="SUPFAM" id="SSF48452">
    <property type="entry name" value="TPR-like"/>
    <property type="match status" value="1"/>
</dbReference>
<keyword evidence="9" id="KW-1185">Reference proteome</keyword>
<evidence type="ECO:0000313" key="8">
    <source>
        <dbReference type="EMBL" id="MCV9928567.1"/>
    </source>
</evidence>